<dbReference type="InterPro" id="IPR044066">
    <property type="entry name" value="TRIAD_supradom"/>
</dbReference>
<evidence type="ECO:0000256" key="3">
    <source>
        <dbReference type="ARBA" id="ARBA00022679"/>
    </source>
</evidence>
<dbReference type="EC" id="2.3.2.31" evidence="2"/>
<proteinExistence type="predicted"/>
<dbReference type="SUPFAM" id="SSF57850">
    <property type="entry name" value="RING/U-box"/>
    <property type="match status" value="2"/>
</dbReference>
<keyword evidence="11" id="KW-1185">Reference proteome</keyword>
<dbReference type="InterPro" id="IPR002867">
    <property type="entry name" value="IBR_dom"/>
</dbReference>
<evidence type="ECO:0000313" key="11">
    <source>
        <dbReference type="Proteomes" id="UP000275078"/>
    </source>
</evidence>
<feature type="domain" description="RING-type" evidence="9">
    <location>
        <begin position="179"/>
        <end position="379"/>
    </location>
</feature>
<dbReference type="CDD" id="cd20335">
    <property type="entry name" value="BRcat_RBR"/>
    <property type="match status" value="1"/>
</dbReference>
<dbReference type="OrthoDB" id="9977870at2759"/>
<dbReference type="AlphaFoldDB" id="A0A3N4IAR9"/>
<evidence type="ECO:0000256" key="7">
    <source>
        <dbReference type="ARBA" id="ARBA00022786"/>
    </source>
</evidence>
<keyword evidence="5" id="KW-0677">Repeat</keyword>
<evidence type="ECO:0000256" key="4">
    <source>
        <dbReference type="ARBA" id="ARBA00022723"/>
    </source>
</evidence>
<keyword evidence="3" id="KW-0808">Transferase</keyword>
<protein>
    <recommendedName>
        <fullName evidence="2">RBR-type E3 ubiquitin transferase</fullName>
        <ecNumber evidence="2">2.3.2.31</ecNumber>
    </recommendedName>
</protein>
<evidence type="ECO:0000256" key="6">
    <source>
        <dbReference type="ARBA" id="ARBA00022771"/>
    </source>
</evidence>
<dbReference type="CDD" id="cd22584">
    <property type="entry name" value="Rcat_RBR_unk"/>
    <property type="match status" value="1"/>
</dbReference>
<evidence type="ECO:0000259" key="9">
    <source>
        <dbReference type="PROSITE" id="PS51873"/>
    </source>
</evidence>
<evidence type="ECO:0000256" key="5">
    <source>
        <dbReference type="ARBA" id="ARBA00022737"/>
    </source>
</evidence>
<gene>
    <name evidence="10" type="ORF">BJ508DRAFT_207379</name>
</gene>
<comment type="catalytic activity">
    <reaction evidence="1">
        <text>[E2 ubiquitin-conjugating enzyme]-S-ubiquitinyl-L-cysteine + [acceptor protein]-L-lysine = [E2 ubiquitin-conjugating enzyme]-L-cysteine + [acceptor protein]-N(6)-ubiquitinyl-L-lysine.</text>
        <dbReference type="EC" id="2.3.2.31"/>
    </reaction>
</comment>
<evidence type="ECO:0000313" key="10">
    <source>
        <dbReference type="EMBL" id="RPA83169.1"/>
    </source>
</evidence>
<dbReference type="PROSITE" id="PS51873">
    <property type="entry name" value="TRIAD"/>
    <property type="match status" value="1"/>
</dbReference>
<evidence type="ECO:0000256" key="8">
    <source>
        <dbReference type="ARBA" id="ARBA00022833"/>
    </source>
</evidence>
<keyword evidence="6" id="KW-0863">Zinc-finger</keyword>
<dbReference type="Gene3D" id="1.20.120.1750">
    <property type="match status" value="1"/>
</dbReference>
<name>A0A3N4IAR9_ASCIM</name>
<dbReference type="PANTHER" id="PTHR11685">
    <property type="entry name" value="RBR FAMILY RING FINGER AND IBR DOMAIN-CONTAINING"/>
    <property type="match status" value="1"/>
</dbReference>
<organism evidence="10 11">
    <name type="scientific">Ascobolus immersus RN42</name>
    <dbReference type="NCBI Taxonomy" id="1160509"/>
    <lineage>
        <taxon>Eukaryota</taxon>
        <taxon>Fungi</taxon>
        <taxon>Dikarya</taxon>
        <taxon>Ascomycota</taxon>
        <taxon>Pezizomycotina</taxon>
        <taxon>Pezizomycetes</taxon>
        <taxon>Pezizales</taxon>
        <taxon>Ascobolaceae</taxon>
        <taxon>Ascobolus</taxon>
    </lineage>
</organism>
<evidence type="ECO:0000256" key="2">
    <source>
        <dbReference type="ARBA" id="ARBA00012251"/>
    </source>
</evidence>
<keyword evidence="8" id="KW-0862">Zinc</keyword>
<keyword evidence="7" id="KW-0833">Ubl conjugation pathway</keyword>
<evidence type="ECO:0000256" key="1">
    <source>
        <dbReference type="ARBA" id="ARBA00001798"/>
    </source>
</evidence>
<keyword evidence="4" id="KW-0479">Metal-binding</keyword>
<dbReference type="Pfam" id="PF01485">
    <property type="entry name" value="IBR"/>
    <property type="match status" value="2"/>
</dbReference>
<dbReference type="EMBL" id="ML119666">
    <property type="protein sequence ID" value="RPA83169.1"/>
    <property type="molecule type" value="Genomic_DNA"/>
</dbReference>
<reference evidence="10 11" key="1">
    <citation type="journal article" date="2018" name="Nat. Ecol. Evol.">
        <title>Pezizomycetes genomes reveal the molecular basis of ectomycorrhizal truffle lifestyle.</title>
        <authorList>
            <person name="Murat C."/>
            <person name="Payen T."/>
            <person name="Noel B."/>
            <person name="Kuo A."/>
            <person name="Morin E."/>
            <person name="Chen J."/>
            <person name="Kohler A."/>
            <person name="Krizsan K."/>
            <person name="Balestrini R."/>
            <person name="Da Silva C."/>
            <person name="Montanini B."/>
            <person name="Hainaut M."/>
            <person name="Levati E."/>
            <person name="Barry K.W."/>
            <person name="Belfiori B."/>
            <person name="Cichocki N."/>
            <person name="Clum A."/>
            <person name="Dockter R.B."/>
            <person name="Fauchery L."/>
            <person name="Guy J."/>
            <person name="Iotti M."/>
            <person name="Le Tacon F."/>
            <person name="Lindquist E.A."/>
            <person name="Lipzen A."/>
            <person name="Malagnac F."/>
            <person name="Mello A."/>
            <person name="Molinier V."/>
            <person name="Miyauchi S."/>
            <person name="Poulain J."/>
            <person name="Riccioni C."/>
            <person name="Rubini A."/>
            <person name="Sitrit Y."/>
            <person name="Splivallo R."/>
            <person name="Traeger S."/>
            <person name="Wang M."/>
            <person name="Zifcakova L."/>
            <person name="Wipf D."/>
            <person name="Zambonelli A."/>
            <person name="Paolocci F."/>
            <person name="Nowrousian M."/>
            <person name="Ottonello S."/>
            <person name="Baldrian P."/>
            <person name="Spatafora J.W."/>
            <person name="Henrissat B."/>
            <person name="Nagy L.G."/>
            <person name="Aury J.M."/>
            <person name="Wincker P."/>
            <person name="Grigoriev I.V."/>
            <person name="Bonfante P."/>
            <person name="Martin F.M."/>
        </authorList>
    </citation>
    <scope>NUCLEOTIDE SEQUENCE [LARGE SCALE GENOMIC DNA]</scope>
    <source>
        <strain evidence="10 11">RN42</strain>
    </source>
</reference>
<dbReference type="GO" id="GO:0016567">
    <property type="term" value="P:protein ubiquitination"/>
    <property type="evidence" value="ECO:0007669"/>
    <property type="project" value="InterPro"/>
</dbReference>
<dbReference type="InterPro" id="IPR031127">
    <property type="entry name" value="E3_UB_ligase_RBR"/>
</dbReference>
<sequence>MASNIIDAESLRTILAALQEDVHAVNGNRKGKAKADAEITDNEVAFQELEYLIAEISQQNDDRILAESIARAVQADEAAIRAALELETQAHSDRQAALRLDPTGAAQTCVSNPATVSKESTSGNYKDSNDFSEYEIAKITAAFARLDIPDLTEDDNGAPGPSVPYNTRQQKAESYFKNKKESCPACTDEVFSSQMFDCPCGDRYCKTCIRQLFLNATKDESFFPPRCCKQHIATDDILNPANGYLTADQIDAFRASAEEFNATDKTYCHSTDCGKFISPKSIKDRDQALCGSCGKITCSICKKAAHVGSDCPEDDTLKQLQEVAEAAGWRSCIGCKRMVELTFGCDHMTCRCGAEFCYSCGAKWKTCRCDLWHPERLERRAAQIVDREQAAPFAPALPPVLRQQRVVQVQHEINNYDHDNCEHRGKWEKLEGTCGRRGYRCEVCEDRHWKFILQCRHCHLRACQPCRGFRT</sequence>
<dbReference type="GO" id="GO:0008270">
    <property type="term" value="F:zinc ion binding"/>
    <property type="evidence" value="ECO:0007669"/>
    <property type="project" value="UniProtKB-KW"/>
</dbReference>
<dbReference type="GO" id="GO:0061630">
    <property type="term" value="F:ubiquitin protein ligase activity"/>
    <property type="evidence" value="ECO:0007669"/>
    <property type="project" value="UniProtKB-EC"/>
</dbReference>
<dbReference type="STRING" id="1160509.A0A3N4IAR9"/>
<dbReference type="Proteomes" id="UP000275078">
    <property type="component" value="Unassembled WGS sequence"/>
</dbReference>
<accession>A0A3N4IAR9</accession>